<evidence type="ECO:0000313" key="1">
    <source>
        <dbReference type="EMBL" id="MDS0280648.1"/>
    </source>
</evidence>
<dbReference type="RefSeq" id="WP_310898495.1">
    <property type="nucleotide sequence ID" value="NZ_JAMQOS010000001.1"/>
</dbReference>
<evidence type="ECO:0000313" key="2">
    <source>
        <dbReference type="Proteomes" id="UP001268864"/>
    </source>
</evidence>
<gene>
    <name evidence="1" type="ORF">NDI86_00845</name>
</gene>
<sequence length="76" mass="8462">MSHSGARQWRVSCPCAAEKVDGKRMHSQVSKANAEYFVTEDRLAADLDEEELRERHDRADGALVACNVCGKLKEVS</sequence>
<keyword evidence="2" id="KW-1185">Reference proteome</keyword>
<proteinExistence type="predicted"/>
<reference evidence="1 2" key="1">
    <citation type="submission" date="2022-06" db="EMBL/GenBank/DDBJ databases">
        <title>Halomicroarcula sp. a new haloarchaeum isolate from saline soil.</title>
        <authorList>
            <person name="Strakova D."/>
            <person name="Galisteo C."/>
            <person name="Sanchez-Porro C."/>
            <person name="Ventosa A."/>
        </authorList>
    </citation>
    <scope>NUCLEOTIDE SEQUENCE [LARGE SCALE GENOMIC DNA]</scope>
    <source>
        <strain evidence="1 2">S3CR25-11</strain>
    </source>
</reference>
<accession>A0ABU2FIR7</accession>
<dbReference type="EMBL" id="JAMQOS010000001">
    <property type="protein sequence ID" value="MDS0280648.1"/>
    <property type="molecule type" value="Genomic_DNA"/>
</dbReference>
<protein>
    <submittedName>
        <fullName evidence="1">Uncharacterized protein</fullName>
    </submittedName>
</protein>
<comment type="caution">
    <text evidence="1">The sequence shown here is derived from an EMBL/GenBank/DDBJ whole genome shotgun (WGS) entry which is preliminary data.</text>
</comment>
<dbReference type="Proteomes" id="UP001268864">
    <property type="component" value="Unassembled WGS sequence"/>
</dbReference>
<organism evidence="1 2">
    <name type="scientific">Haloarcula onubensis</name>
    <dbReference type="NCBI Taxonomy" id="2950539"/>
    <lineage>
        <taxon>Archaea</taxon>
        <taxon>Methanobacteriati</taxon>
        <taxon>Methanobacteriota</taxon>
        <taxon>Stenosarchaea group</taxon>
        <taxon>Halobacteria</taxon>
        <taxon>Halobacteriales</taxon>
        <taxon>Haloarculaceae</taxon>
        <taxon>Haloarcula</taxon>
    </lineage>
</organism>
<name>A0ABU2FIR7_9EURY</name>